<reference evidence="2" key="1">
    <citation type="submission" date="2016-11" db="UniProtKB">
        <authorList>
            <consortium name="WormBaseParasite"/>
        </authorList>
    </citation>
    <scope>IDENTIFICATION</scope>
</reference>
<evidence type="ECO:0000313" key="2">
    <source>
        <dbReference type="WBParaSite" id="Hba_09088"/>
    </source>
</evidence>
<keyword evidence="1" id="KW-1185">Reference proteome</keyword>
<protein>
    <submittedName>
        <fullName evidence="2">Uncharacterized protein</fullName>
    </submittedName>
</protein>
<dbReference type="Proteomes" id="UP000095283">
    <property type="component" value="Unplaced"/>
</dbReference>
<dbReference type="AlphaFoldDB" id="A0A1I7WVB2"/>
<organism evidence="1 2">
    <name type="scientific">Heterorhabditis bacteriophora</name>
    <name type="common">Entomopathogenic nematode worm</name>
    <dbReference type="NCBI Taxonomy" id="37862"/>
    <lineage>
        <taxon>Eukaryota</taxon>
        <taxon>Metazoa</taxon>
        <taxon>Ecdysozoa</taxon>
        <taxon>Nematoda</taxon>
        <taxon>Chromadorea</taxon>
        <taxon>Rhabditida</taxon>
        <taxon>Rhabditina</taxon>
        <taxon>Rhabditomorpha</taxon>
        <taxon>Strongyloidea</taxon>
        <taxon>Heterorhabditidae</taxon>
        <taxon>Heterorhabditis</taxon>
    </lineage>
</organism>
<evidence type="ECO:0000313" key="1">
    <source>
        <dbReference type="Proteomes" id="UP000095283"/>
    </source>
</evidence>
<sequence>MSLPRILKWIYQRRRLISLIDVLPGPPALPIVGCAYRFSFDSYILKYLLNIIC</sequence>
<accession>A0A1I7WVB2</accession>
<dbReference type="WBParaSite" id="Hba_09088">
    <property type="protein sequence ID" value="Hba_09088"/>
    <property type="gene ID" value="Hba_09088"/>
</dbReference>
<name>A0A1I7WVB2_HETBA</name>
<proteinExistence type="predicted"/>